<evidence type="ECO:0000256" key="4">
    <source>
        <dbReference type="ARBA" id="ARBA00023008"/>
    </source>
</evidence>
<dbReference type="RefSeq" id="XP_027368395.1">
    <property type="nucleotide sequence ID" value="XM_027512594.1"/>
</dbReference>
<feature type="compositionally biased region" description="Polar residues" evidence="6">
    <location>
        <begin position="274"/>
        <end position="285"/>
    </location>
</feature>
<evidence type="ECO:0000313" key="10">
    <source>
        <dbReference type="RefSeq" id="XP_027368395.1"/>
    </source>
</evidence>
<dbReference type="FunFam" id="2.60.40.420:FF:000003">
    <property type="entry name" value="Blue copper"/>
    <property type="match status" value="1"/>
</dbReference>
<evidence type="ECO:0000256" key="7">
    <source>
        <dbReference type="SAM" id="Phobius"/>
    </source>
</evidence>
<feature type="transmembrane region" description="Helical" evidence="7">
    <location>
        <begin position="78"/>
        <end position="98"/>
    </location>
</feature>
<reference evidence="9" key="1">
    <citation type="journal article" date="2019" name="Toxins">
        <title>Detection of Abrin-Like and Prepropulchellin-Like Toxin Genes and Transcripts Using Whole Genome Sequencing and Full-Length Transcript Sequencing of Abrus precatorius.</title>
        <authorList>
            <person name="Hovde B.T."/>
            <person name="Daligault H.E."/>
            <person name="Hanschen E.R."/>
            <person name="Kunde Y.A."/>
            <person name="Johnson M.B."/>
            <person name="Starkenburg S.R."/>
            <person name="Johnson S.L."/>
        </authorList>
    </citation>
    <scope>NUCLEOTIDE SEQUENCE [LARGE SCALE GENOMIC DNA]</scope>
</reference>
<dbReference type="SUPFAM" id="SSF49503">
    <property type="entry name" value="Cupredoxins"/>
    <property type="match status" value="1"/>
</dbReference>
<dbReference type="PANTHER" id="PTHR33021">
    <property type="entry name" value="BLUE COPPER PROTEIN"/>
    <property type="match status" value="1"/>
</dbReference>
<protein>
    <submittedName>
        <fullName evidence="10">Blue copper protein-like</fullName>
    </submittedName>
</protein>
<dbReference type="GO" id="GO:0009055">
    <property type="term" value="F:electron transfer activity"/>
    <property type="evidence" value="ECO:0007669"/>
    <property type="project" value="InterPro"/>
</dbReference>
<feature type="transmembrane region" description="Helical" evidence="7">
    <location>
        <begin position="44"/>
        <end position="66"/>
    </location>
</feature>
<feature type="region of interest" description="Disordered" evidence="6">
    <location>
        <begin position="165"/>
        <end position="205"/>
    </location>
</feature>
<sequence length="285" mass="29635">MLLKYLKHTVGQGVLFKSNSNTKLYAYVNADWGALSHQKASTNALVLGLCLAINMALPTLAAIHTVGDTSGWTIGTDYSTWAGSLTFVVGDSLVFNYGTGHSVDKVKKSDYKTCSVGNSLSTESSGATTIGPKSVGTHYFICSIPGHCKGGMKLAVAVKARKATAPAVSPSSSKDSHSDETTDTPTNNTKTKTEPSNSYSSNKSSATGLSPIVAMLAVSLISYYVLCLASIFPESGVGTETKKGNGNEPGTTMATHAQSVTEVAPQPLGGSGGRSTTYSLNEEEE</sequence>
<keyword evidence="7" id="KW-1133">Transmembrane helix</keyword>
<dbReference type="InterPro" id="IPR028871">
    <property type="entry name" value="BlueCu_1_BS"/>
</dbReference>
<keyword evidence="7" id="KW-0472">Membrane</keyword>
<feature type="compositionally biased region" description="Polar residues" evidence="6">
    <location>
        <begin position="248"/>
        <end position="261"/>
    </location>
</feature>
<dbReference type="GeneID" id="113874371"/>
<evidence type="ECO:0000259" key="8">
    <source>
        <dbReference type="PROSITE" id="PS51485"/>
    </source>
</evidence>
<keyword evidence="1" id="KW-0813">Transport</keyword>
<dbReference type="KEGG" id="aprc:113874371"/>
<feature type="region of interest" description="Disordered" evidence="6">
    <location>
        <begin position="240"/>
        <end position="285"/>
    </location>
</feature>
<dbReference type="OrthoDB" id="206968at2759"/>
<evidence type="ECO:0000256" key="3">
    <source>
        <dbReference type="ARBA" id="ARBA00022982"/>
    </source>
</evidence>
<evidence type="ECO:0000256" key="6">
    <source>
        <dbReference type="SAM" id="MobiDB-lite"/>
    </source>
</evidence>
<feature type="transmembrane region" description="Helical" evidence="7">
    <location>
        <begin position="212"/>
        <end position="232"/>
    </location>
</feature>
<dbReference type="GO" id="GO:0005886">
    <property type="term" value="C:plasma membrane"/>
    <property type="evidence" value="ECO:0007669"/>
    <property type="project" value="TreeGrafter"/>
</dbReference>
<dbReference type="CDD" id="cd04216">
    <property type="entry name" value="Phytocyanin"/>
    <property type="match status" value="1"/>
</dbReference>
<keyword evidence="3" id="KW-0249">Electron transport</keyword>
<evidence type="ECO:0000313" key="9">
    <source>
        <dbReference type="Proteomes" id="UP000694853"/>
    </source>
</evidence>
<dbReference type="InterPro" id="IPR008972">
    <property type="entry name" value="Cupredoxin"/>
</dbReference>
<name>A0A8B8MIJ2_ABRPR</name>
<keyword evidence="7" id="KW-0812">Transmembrane</keyword>
<dbReference type="PROSITE" id="PS00196">
    <property type="entry name" value="COPPER_BLUE"/>
    <property type="match status" value="1"/>
</dbReference>
<dbReference type="GO" id="GO:0046872">
    <property type="term" value="F:metal ion binding"/>
    <property type="evidence" value="ECO:0007669"/>
    <property type="project" value="UniProtKB-KW"/>
</dbReference>
<keyword evidence="5" id="KW-0325">Glycoprotein</keyword>
<keyword evidence="9" id="KW-1185">Reference proteome</keyword>
<keyword evidence="2" id="KW-0479">Metal-binding</keyword>
<accession>A0A8B8MIJ2</accession>
<reference evidence="10" key="2">
    <citation type="submission" date="2025-08" db="UniProtKB">
        <authorList>
            <consortium name="RefSeq"/>
        </authorList>
    </citation>
    <scope>IDENTIFICATION</scope>
    <source>
        <tissue evidence="10">Young leaves</tissue>
    </source>
</reference>
<feature type="compositionally biased region" description="Low complexity" evidence="6">
    <location>
        <begin position="183"/>
        <end position="205"/>
    </location>
</feature>
<dbReference type="Pfam" id="PF02298">
    <property type="entry name" value="Cu_bind_like"/>
    <property type="match status" value="1"/>
</dbReference>
<proteinExistence type="predicted"/>
<dbReference type="PROSITE" id="PS51485">
    <property type="entry name" value="PHYTOCYANIN"/>
    <property type="match status" value="1"/>
</dbReference>
<dbReference type="Proteomes" id="UP000694853">
    <property type="component" value="Unplaced"/>
</dbReference>
<dbReference type="PANTHER" id="PTHR33021:SF193">
    <property type="entry name" value="OS06G0218600 PROTEIN"/>
    <property type="match status" value="1"/>
</dbReference>
<organism evidence="9 10">
    <name type="scientific">Abrus precatorius</name>
    <name type="common">Indian licorice</name>
    <name type="synonym">Glycine abrus</name>
    <dbReference type="NCBI Taxonomy" id="3816"/>
    <lineage>
        <taxon>Eukaryota</taxon>
        <taxon>Viridiplantae</taxon>
        <taxon>Streptophyta</taxon>
        <taxon>Embryophyta</taxon>
        <taxon>Tracheophyta</taxon>
        <taxon>Spermatophyta</taxon>
        <taxon>Magnoliopsida</taxon>
        <taxon>eudicotyledons</taxon>
        <taxon>Gunneridae</taxon>
        <taxon>Pentapetalae</taxon>
        <taxon>rosids</taxon>
        <taxon>fabids</taxon>
        <taxon>Fabales</taxon>
        <taxon>Fabaceae</taxon>
        <taxon>Papilionoideae</taxon>
        <taxon>50 kb inversion clade</taxon>
        <taxon>NPAAA clade</taxon>
        <taxon>indigoferoid/millettioid clade</taxon>
        <taxon>Abreae</taxon>
        <taxon>Abrus</taxon>
    </lineage>
</organism>
<gene>
    <name evidence="10" type="primary">LOC113874371</name>
</gene>
<evidence type="ECO:0000256" key="5">
    <source>
        <dbReference type="ARBA" id="ARBA00023180"/>
    </source>
</evidence>
<evidence type="ECO:0000256" key="1">
    <source>
        <dbReference type="ARBA" id="ARBA00022448"/>
    </source>
</evidence>
<feature type="domain" description="Phytocyanin" evidence="8">
    <location>
        <begin position="62"/>
        <end position="160"/>
    </location>
</feature>
<keyword evidence="4" id="KW-0186">Copper</keyword>
<dbReference type="AlphaFoldDB" id="A0A8B8MIJ2"/>
<dbReference type="InterPro" id="IPR003245">
    <property type="entry name" value="Phytocyanin_dom"/>
</dbReference>
<dbReference type="InterPro" id="IPR039391">
    <property type="entry name" value="Phytocyanin-like"/>
</dbReference>
<dbReference type="Gene3D" id="2.60.40.420">
    <property type="entry name" value="Cupredoxins - blue copper proteins"/>
    <property type="match status" value="1"/>
</dbReference>
<evidence type="ECO:0000256" key="2">
    <source>
        <dbReference type="ARBA" id="ARBA00022723"/>
    </source>
</evidence>